<dbReference type="SUPFAM" id="SSF52047">
    <property type="entry name" value="RNI-like"/>
    <property type="match status" value="1"/>
</dbReference>
<dbReference type="VEuPathDB" id="FungiDB:SDRG_04720"/>
<dbReference type="Proteomes" id="UP000030762">
    <property type="component" value="Unassembled WGS sequence"/>
</dbReference>
<gene>
    <name evidence="1" type="ORF">SDRG_04720</name>
</gene>
<dbReference type="InterPro" id="IPR032675">
    <property type="entry name" value="LRR_dom_sf"/>
</dbReference>
<dbReference type="GeneID" id="19945447"/>
<dbReference type="EMBL" id="JH767143">
    <property type="protein sequence ID" value="EQC37690.1"/>
    <property type="molecule type" value="Genomic_DNA"/>
</dbReference>
<dbReference type="Gene3D" id="3.80.10.10">
    <property type="entry name" value="Ribonuclease Inhibitor"/>
    <property type="match status" value="1"/>
</dbReference>
<reference evidence="1 2" key="1">
    <citation type="submission" date="2012-04" db="EMBL/GenBank/DDBJ databases">
        <title>The Genome Sequence of Saprolegnia declina VS20.</title>
        <authorList>
            <consortium name="The Broad Institute Genome Sequencing Platform"/>
            <person name="Russ C."/>
            <person name="Nusbaum C."/>
            <person name="Tyler B."/>
            <person name="van West P."/>
            <person name="Dieguez-Uribeondo J."/>
            <person name="de Bruijn I."/>
            <person name="Tripathy S."/>
            <person name="Jiang R."/>
            <person name="Young S.K."/>
            <person name="Zeng Q."/>
            <person name="Gargeya S."/>
            <person name="Fitzgerald M."/>
            <person name="Haas B."/>
            <person name="Abouelleil A."/>
            <person name="Alvarado L."/>
            <person name="Arachchi H.M."/>
            <person name="Berlin A."/>
            <person name="Chapman S.B."/>
            <person name="Goldberg J."/>
            <person name="Griggs A."/>
            <person name="Gujja S."/>
            <person name="Hansen M."/>
            <person name="Howarth C."/>
            <person name="Imamovic A."/>
            <person name="Larimer J."/>
            <person name="McCowen C."/>
            <person name="Montmayeur A."/>
            <person name="Murphy C."/>
            <person name="Neiman D."/>
            <person name="Pearson M."/>
            <person name="Priest M."/>
            <person name="Roberts A."/>
            <person name="Saif S."/>
            <person name="Shea T."/>
            <person name="Sisk P."/>
            <person name="Sykes S."/>
            <person name="Wortman J."/>
            <person name="Nusbaum C."/>
            <person name="Birren B."/>
        </authorList>
    </citation>
    <scope>NUCLEOTIDE SEQUENCE [LARGE SCALE GENOMIC DNA]</scope>
    <source>
        <strain evidence="1 2">VS20</strain>
    </source>
</reference>
<dbReference type="RefSeq" id="XP_008608623.1">
    <property type="nucleotide sequence ID" value="XM_008610401.1"/>
</dbReference>
<sequence length="424" mass="46298">MALSLSADVLGTIATFVACPYTFQALVELSPYEELGDPLQAFVTLARSVPAAYLWPRLRCDALTPDELASVGAFASLRPLLCFGGIPRANYAFLEEARIVFTKPVSLAVAAALLGPNVDEMSLVLDQADDPSDIAAFLEALAATPRLRKVQFRLGATLVPRLVTPLLHGLFQHPSIRDVAIDGSTWETVPSFVMDLLLELLQQPRIEAFALRGMASQGELLDALRTSRLRSIDFVRQGNLSDRLPSSLRHLKLKSKFGGAWQPADVLDGARLTHLELLGAAATSFTTEPTDLCSALRAMPALEYLAIDHVSASDAQSLAELLPTLGHLEELRLDCATLSTAHLAFLARCRRLQRAALRNVAWDHARSWEHWIDDAVSPALRHLCLAGHAMPTAEITRLFRDLCPRLVVCCLSTNDRCALPDKDA</sequence>
<dbReference type="EMBL" id="JH767143">
    <property type="protein sequence ID" value="EQC37691.1"/>
    <property type="molecule type" value="Genomic_DNA"/>
</dbReference>
<dbReference type="RefSeq" id="XP_008608624.1">
    <property type="nucleotide sequence ID" value="XM_008610402.1"/>
</dbReference>
<dbReference type="OMA" id="RTWELWI"/>
<evidence type="ECO:0000313" key="2">
    <source>
        <dbReference type="Proteomes" id="UP000030762"/>
    </source>
</evidence>
<name>T0QUJ0_SAPDV</name>
<proteinExistence type="predicted"/>
<dbReference type="InParanoid" id="T0QUJ0"/>
<protein>
    <submittedName>
        <fullName evidence="1">Uncharacterized protein</fullName>
    </submittedName>
</protein>
<keyword evidence="2" id="KW-1185">Reference proteome</keyword>
<accession>T0QUJ0</accession>
<organism evidence="1 2">
    <name type="scientific">Saprolegnia diclina (strain VS20)</name>
    <dbReference type="NCBI Taxonomy" id="1156394"/>
    <lineage>
        <taxon>Eukaryota</taxon>
        <taxon>Sar</taxon>
        <taxon>Stramenopiles</taxon>
        <taxon>Oomycota</taxon>
        <taxon>Saprolegniomycetes</taxon>
        <taxon>Saprolegniales</taxon>
        <taxon>Saprolegniaceae</taxon>
        <taxon>Saprolegnia</taxon>
    </lineage>
</organism>
<dbReference type="OrthoDB" id="10310940at2759"/>
<evidence type="ECO:0000313" key="1">
    <source>
        <dbReference type="EMBL" id="EQC37690.1"/>
    </source>
</evidence>
<dbReference type="AlphaFoldDB" id="T0QUJ0"/>